<feature type="transmembrane region" description="Helical" evidence="1">
    <location>
        <begin position="12"/>
        <end position="35"/>
    </location>
</feature>
<protein>
    <submittedName>
        <fullName evidence="2">Uncharacterized protein</fullName>
    </submittedName>
</protein>
<gene>
    <name evidence="2" type="ORF">ACFQMA_22340</name>
</gene>
<comment type="caution">
    <text evidence="2">The sequence shown here is derived from an EMBL/GenBank/DDBJ whole genome shotgun (WGS) entry which is preliminary data.</text>
</comment>
<evidence type="ECO:0000313" key="2">
    <source>
        <dbReference type="EMBL" id="MFC7142562.1"/>
    </source>
</evidence>
<name>A0ABD5YAL4_9EURY</name>
<organism evidence="2 3">
    <name type="scientific">Halosimplex aquaticum</name>
    <dbReference type="NCBI Taxonomy" id="3026162"/>
    <lineage>
        <taxon>Archaea</taxon>
        <taxon>Methanobacteriati</taxon>
        <taxon>Methanobacteriota</taxon>
        <taxon>Stenosarchaea group</taxon>
        <taxon>Halobacteria</taxon>
        <taxon>Halobacteriales</taxon>
        <taxon>Haloarculaceae</taxon>
        <taxon>Halosimplex</taxon>
    </lineage>
</organism>
<sequence length="168" mass="17790">MEDDSRRLSGGQFLWATLAAVLFVALASVLVVPWFGWPTVSDSDGAFALASLIAAALVGWLSWVGVERYCRGRPILGGAAAGLFTGVFAHPVAWFLWPLLHLTERTGGAAFLMPLASVWSLLFVGWITVPLAIVAGVATGVIRVAVNRLSARRDSGRDGSDEPSVNSP</sequence>
<keyword evidence="3" id="KW-1185">Reference proteome</keyword>
<feature type="transmembrane region" description="Helical" evidence="1">
    <location>
        <begin position="47"/>
        <end position="66"/>
    </location>
</feature>
<feature type="transmembrane region" description="Helical" evidence="1">
    <location>
        <begin position="75"/>
        <end position="97"/>
    </location>
</feature>
<reference evidence="2 3" key="1">
    <citation type="journal article" date="2019" name="Int. J. Syst. Evol. Microbiol.">
        <title>The Global Catalogue of Microorganisms (GCM) 10K type strain sequencing project: providing services to taxonomists for standard genome sequencing and annotation.</title>
        <authorList>
            <consortium name="The Broad Institute Genomics Platform"/>
            <consortium name="The Broad Institute Genome Sequencing Center for Infectious Disease"/>
            <person name="Wu L."/>
            <person name="Ma J."/>
        </authorList>
    </citation>
    <scope>NUCLEOTIDE SEQUENCE [LARGE SCALE GENOMIC DNA]</scope>
    <source>
        <strain evidence="2 3">XZYJT29</strain>
    </source>
</reference>
<dbReference type="AlphaFoldDB" id="A0ABD5YAL4"/>
<dbReference type="Proteomes" id="UP001596432">
    <property type="component" value="Unassembled WGS sequence"/>
</dbReference>
<dbReference type="GeneID" id="78822908"/>
<dbReference type="EMBL" id="JBHTAS010000001">
    <property type="protein sequence ID" value="MFC7142562.1"/>
    <property type="molecule type" value="Genomic_DNA"/>
</dbReference>
<keyword evidence="1" id="KW-0472">Membrane</keyword>
<keyword evidence="1" id="KW-1133">Transmembrane helix</keyword>
<proteinExistence type="predicted"/>
<feature type="transmembrane region" description="Helical" evidence="1">
    <location>
        <begin position="117"/>
        <end position="146"/>
    </location>
</feature>
<dbReference type="RefSeq" id="WP_274323624.1">
    <property type="nucleotide sequence ID" value="NZ_CP118158.1"/>
</dbReference>
<keyword evidence="1" id="KW-0812">Transmembrane</keyword>
<evidence type="ECO:0000313" key="3">
    <source>
        <dbReference type="Proteomes" id="UP001596432"/>
    </source>
</evidence>
<evidence type="ECO:0000256" key="1">
    <source>
        <dbReference type="SAM" id="Phobius"/>
    </source>
</evidence>
<accession>A0ABD5YAL4</accession>